<sequence length="451" mass="51978">MKITILSMPVHHSIDLPGMSTMPPTAIYLLGTIMKKKGYDVDIIDPYEFRKLNPFDSSEDEKLLKLLKKKLLGTDLVCVSSNTLNWSMTKVLCEAVRKLFPDICIAIGGLHATYFAEYLMKTNSIDFVLRGDGEKSILEMISAIEKKADYKEIRGLTWKDGEKIYSNPDVIPLSKNQIMETPIPDFSTVPKQVYDIMPVSTSKGCKYACRFCSIPHKKDWIGYESQWAADRILKSVESYGERFKNNQIYIVDDCFTADNKRAIQILKTILNHNSDVEIILEARASDLKDGELLEVLQSKQIVRIAIGIECGYNIGLKNINKGLTIELLEKRLQTFQKYDLIKKMFFSFIIGFPWERTLDYKQTLDYAASIVQRFGYQNVNVNWLNLFPSEIWNNRDKYGILVNEDIFDIHGMIKNPKIFRDTHPRVDEFTQKFIDKYVDDYKKNGISLING</sequence>
<dbReference type="InterPro" id="IPR006638">
    <property type="entry name" value="Elp3/MiaA/NifB-like_rSAM"/>
</dbReference>
<evidence type="ECO:0000256" key="2">
    <source>
        <dbReference type="ARBA" id="ARBA00022603"/>
    </source>
</evidence>
<dbReference type="Pfam" id="PF04055">
    <property type="entry name" value="Radical_SAM"/>
    <property type="match status" value="1"/>
</dbReference>
<dbReference type="InterPro" id="IPR006158">
    <property type="entry name" value="Cobalamin-bd"/>
</dbReference>
<comment type="cofactor">
    <cofactor evidence="1">
        <name>[4Fe-4S] cluster</name>
        <dbReference type="ChEBI" id="CHEBI:49883"/>
    </cofactor>
</comment>
<dbReference type="RefSeq" id="WP_257465795.1">
    <property type="nucleotide sequence ID" value="NZ_JANJZT010000064.1"/>
</dbReference>
<keyword evidence="5" id="KW-0479">Metal-binding</keyword>
<dbReference type="InterPro" id="IPR007197">
    <property type="entry name" value="rSAM"/>
</dbReference>
<evidence type="ECO:0000256" key="3">
    <source>
        <dbReference type="ARBA" id="ARBA00022679"/>
    </source>
</evidence>
<evidence type="ECO:0000256" key="4">
    <source>
        <dbReference type="ARBA" id="ARBA00022691"/>
    </source>
</evidence>
<dbReference type="Pfam" id="PF02310">
    <property type="entry name" value="B12-binding"/>
    <property type="match status" value="1"/>
</dbReference>
<keyword evidence="4" id="KW-0949">S-adenosyl-L-methionine</keyword>
<keyword evidence="3" id="KW-0808">Transferase</keyword>
<accession>A0ABV2M8Y7</accession>
<feature type="domain" description="B12-binding" evidence="8">
    <location>
        <begin position="9"/>
        <end position="151"/>
    </location>
</feature>
<evidence type="ECO:0000256" key="1">
    <source>
        <dbReference type="ARBA" id="ARBA00001966"/>
    </source>
</evidence>
<keyword evidence="7" id="KW-0411">Iron-sulfur</keyword>
<dbReference type="InterPro" id="IPR034466">
    <property type="entry name" value="Methyltransferase_Class_B"/>
</dbReference>
<dbReference type="SFLD" id="SFLDG01123">
    <property type="entry name" value="methyltransferase_(Class_B)"/>
    <property type="match status" value="1"/>
</dbReference>
<dbReference type="SFLD" id="SFLDG01082">
    <property type="entry name" value="B12-binding_domain_containing"/>
    <property type="match status" value="1"/>
</dbReference>
<evidence type="ECO:0000256" key="7">
    <source>
        <dbReference type="ARBA" id="ARBA00023014"/>
    </source>
</evidence>
<evidence type="ECO:0000256" key="5">
    <source>
        <dbReference type="ARBA" id="ARBA00022723"/>
    </source>
</evidence>
<protein>
    <submittedName>
        <fullName evidence="10">Radical SAM superfamily enzyme YgiQ (UPF0313 family)</fullName>
    </submittedName>
</protein>
<dbReference type="InterPro" id="IPR051198">
    <property type="entry name" value="BchE-like"/>
</dbReference>
<evidence type="ECO:0000259" key="9">
    <source>
        <dbReference type="PROSITE" id="PS51918"/>
    </source>
</evidence>
<dbReference type="PROSITE" id="PS51918">
    <property type="entry name" value="RADICAL_SAM"/>
    <property type="match status" value="1"/>
</dbReference>
<evidence type="ECO:0000313" key="10">
    <source>
        <dbReference type="EMBL" id="MET3752569.1"/>
    </source>
</evidence>
<dbReference type="SFLD" id="SFLDS00029">
    <property type="entry name" value="Radical_SAM"/>
    <property type="match status" value="1"/>
</dbReference>
<evidence type="ECO:0000256" key="6">
    <source>
        <dbReference type="ARBA" id="ARBA00023004"/>
    </source>
</evidence>
<keyword evidence="6" id="KW-0408">Iron</keyword>
<gene>
    <name evidence="10" type="ORF">ABID24_003843</name>
</gene>
<dbReference type="PROSITE" id="PS51332">
    <property type="entry name" value="B12_BINDING"/>
    <property type="match status" value="1"/>
</dbReference>
<comment type="caution">
    <text evidence="10">The sequence shown here is derived from an EMBL/GenBank/DDBJ whole genome shotgun (WGS) entry which is preliminary data.</text>
</comment>
<dbReference type="PANTHER" id="PTHR43409">
    <property type="entry name" value="ANAEROBIC MAGNESIUM-PROTOPORPHYRIN IX MONOMETHYL ESTER CYCLASE-RELATED"/>
    <property type="match status" value="1"/>
</dbReference>
<feature type="domain" description="Radical SAM core" evidence="9">
    <location>
        <begin position="189"/>
        <end position="425"/>
    </location>
</feature>
<evidence type="ECO:0000313" key="11">
    <source>
        <dbReference type="Proteomes" id="UP001549106"/>
    </source>
</evidence>
<proteinExistence type="predicted"/>
<dbReference type="EMBL" id="JBEPMJ010000064">
    <property type="protein sequence ID" value="MET3752569.1"/>
    <property type="molecule type" value="Genomic_DNA"/>
</dbReference>
<keyword evidence="2" id="KW-0489">Methyltransferase</keyword>
<keyword evidence="11" id="KW-1185">Reference proteome</keyword>
<name>A0ABV2M8Y7_9FIRM</name>
<dbReference type="Proteomes" id="UP001549106">
    <property type="component" value="Unassembled WGS sequence"/>
</dbReference>
<dbReference type="InterPro" id="IPR023404">
    <property type="entry name" value="rSAM_horseshoe"/>
</dbReference>
<organism evidence="10 11">
    <name type="scientific">Blautia caecimuris</name>
    <dbReference type="NCBI Taxonomy" id="1796615"/>
    <lineage>
        <taxon>Bacteria</taxon>
        <taxon>Bacillati</taxon>
        <taxon>Bacillota</taxon>
        <taxon>Clostridia</taxon>
        <taxon>Lachnospirales</taxon>
        <taxon>Lachnospiraceae</taxon>
        <taxon>Blautia</taxon>
    </lineage>
</organism>
<evidence type="ECO:0000259" key="8">
    <source>
        <dbReference type="PROSITE" id="PS51332"/>
    </source>
</evidence>
<reference evidence="10 11" key="1">
    <citation type="submission" date="2024-06" db="EMBL/GenBank/DDBJ databases">
        <title>Genomic Encyclopedia of Type Strains, Phase IV (KMG-IV): sequencing the most valuable type-strain genomes for metagenomic binning, comparative biology and taxonomic classification.</title>
        <authorList>
            <person name="Goeker M."/>
        </authorList>
    </citation>
    <scope>NUCLEOTIDE SEQUENCE [LARGE SCALE GENOMIC DNA]</scope>
    <source>
        <strain evidence="10 11">DSM 29492</strain>
    </source>
</reference>
<dbReference type="InterPro" id="IPR058240">
    <property type="entry name" value="rSAM_sf"/>
</dbReference>
<dbReference type="Gene3D" id="3.40.50.280">
    <property type="entry name" value="Cobalamin-binding domain"/>
    <property type="match status" value="1"/>
</dbReference>
<dbReference type="Gene3D" id="3.80.30.20">
    <property type="entry name" value="tm_1862 like domain"/>
    <property type="match status" value="1"/>
</dbReference>
<dbReference type="SUPFAM" id="SSF102114">
    <property type="entry name" value="Radical SAM enzymes"/>
    <property type="match status" value="1"/>
</dbReference>
<dbReference type="PANTHER" id="PTHR43409:SF7">
    <property type="entry name" value="BLL1977 PROTEIN"/>
    <property type="match status" value="1"/>
</dbReference>
<dbReference type="SMART" id="SM00729">
    <property type="entry name" value="Elp3"/>
    <property type="match status" value="1"/>
</dbReference>